<keyword evidence="6" id="KW-1133">Transmembrane helix</keyword>
<keyword evidence="3" id="KW-0964">Secreted</keyword>
<keyword evidence="2" id="KW-0134">Cell wall</keyword>
<keyword evidence="6" id="KW-0812">Transmembrane</keyword>
<dbReference type="EMBL" id="AZGC01000026">
    <property type="protein sequence ID" value="KRL95024.1"/>
    <property type="molecule type" value="Genomic_DNA"/>
</dbReference>
<name>A0A0R1UP46_9LACO</name>
<dbReference type="GO" id="GO:0007155">
    <property type="term" value="P:cell adhesion"/>
    <property type="evidence" value="ECO:0007669"/>
    <property type="project" value="InterPro"/>
</dbReference>
<evidence type="ECO:0000256" key="6">
    <source>
        <dbReference type="SAM" id="Phobius"/>
    </source>
</evidence>
<reference evidence="10 11" key="1">
    <citation type="journal article" date="2015" name="Genome Announc.">
        <title>Expanding the biotechnology potential of lactobacilli through comparative genomics of 213 strains and associated genera.</title>
        <authorList>
            <person name="Sun Z."/>
            <person name="Harris H.M."/>
            <person name="McCann A."/>
            <person name="Guo C."/>
            <person name="Argimon S."/>
            <person name="Zhang W."/>
            <person name="Yang X."/>
            <person name="Jeffery I.B."/>
            <person name="Cooney J.C."/>
            <person name="Kagawa T.F."/>
            <person name="Liu W."/>
            <person name="Song Y."/>
            <person name="Salvetti E."/>
            <person name="Wrobel A."/>
            <person name="Rasinkangas P."/>
            <person name="Parkhill J."/>
            <person name="Rea M.C."/>
            <person name="O'Sullivan O."/>
            <person name="Ritari J."/>
            <person name="Douillard F.P."/>
            <person name="Paul Ross R."/>
            <person name="Yang R."/>
            <person name="Briner A.E."/>
            <person name="Felis G.E."/>
            <person name="de Vos W.M."/>
            <person name="Barrangou R."/>
            <person name="Klaenhammer T.R."/>
            <person name="Caufield P.W."/>
            <person name="Cui Y."/>
            <person name="Zhang H."/>
            <person name="O'Toole P.W."/>
        </authorList>
    </citation>
    <scope>NUCLEOTIDE SEQUENCE [LARGE SCALE GENOMIC DNA]</scope>
    <source>
        <strain evidence="10 11">DSM 18793</strain>
    </source>
</reference>
<feature type="domain" description="SpaA-like prealbumin fold" evidence="8">
    <location>
        <begin position="350"/>
        <end position="434"/>
    </location>
</feature>
<dbReference type="AlphaFoldDB" id="A0A0R1UP46"/>
<evidence type="ECO:0000313" key="10">
    <source>
        <dbReference type="EMBL" id="KRL95024.1"/>
    </source>
</evidence>
<keyword evidence="4 7" id="KW-0732">Signal</keyword>
<dbReference type="SUPFAM" id="SSF49478">
    <property type="entry name" value="Cna protein B-type domain"/>
    <property type="match status" value="1"/>
</dbReference>
<keyword evidence="11" id="KW-1185">Reference proteome</keyword>
<proteinExistence type="predicted"/>
<gene>
    <name evidence="10" type="ORF">FC21_GL001071</name>
</gene>
<dbReference type="STRING" id="417373.GCA_001570685_00176"/>
<dbReference type="InterPro" id="IPR041033">
    <property type="entry name" value="SpaA_PFL_dom_1"/>
</dbReference>
<feature type="signal peptide" evidence="7">
    <location>
        <begin position="1"/>
        <end position="27"/>
    </location>
</feature>
<comment type="caution">
    <text evidence="10">The sequence shown here is derived from an EMBL/GenBank/DDBJ whole genome shotgun (WGS) entry which is preliminary data.</text>
</comment>
<dbReference type="InterPro" id="IPR041171">
    <property type="entry name" value="SDR_Ig"/>
</dbReference>
<evidence type="ECO:0000256" key="4">
    <source>
        <dbReference type="ARBA" id="ARBA00022729"/>
    </source>
</evidence>
<evidence type="ECO:0000256" key="1">
    <source>
        <dbReference type="ARBA" id="ARBA00004168"/>
    </source>
</evidence>
<dbReference type="Pfam" id="PF17961">
    <property type="entry name" value="Big_8"/>
    <property type="match status" value="1"/>
</dbReference>
<feature type="domain" description="SDR-like Ig" evidence="9">
    <location>
        <begin position="76"/>
        <end position="163"/>
    </location>
</feature>
<comment type="subcellular location">
    <subcellularLocation>
        <location evidence="1">Secreted</location>
        <location evidence="1">Cell wall</location>
        <topology evidence="1">Peptidoglycan-anchor</topology>
    </subcellularLocation>
</comment>
<evidence type="ECO:0000256" key="2">
    <source>
        <dbReference type="ARBA" id="ARBA00022512"/>
    </source>
</evidence>
<sequence length="518" mass="56051">MKHHKFKWLGLICGFGMLLGSGITAQAAITMQRPESSETTMTTKLTTDSMVPTVQTKQVNPQVTVTVKGIPDDRTLDSYTPVQVNVDFDTQGQPVVAGDYFALTWDHNLNFQPNSLSLNDYVNVEAIKNGVNVSFTDRAAASSNVKGNLTFQLRLSPTTIPGTTVNTAISVNNQPVIKSSSVTAVVPKDNPHEIFAKYQMNSTAHNGTDWALRINASEAKLTNAVITDQLSGYPGTTYDPKSFKLDLVHWDWDPATKAWTTYTMTESLTPSLTNLLTFATDMRSFKLNLGDLAQGAVLLYSVQFDVPSNRLVNGEYGNQATLTTTNQTPATSLLDKVFLTNGSATGAGYQVKVHKIGSDQKQLAGATINLVGKNNLGQLVDLTTTTDVNGEAVLTSGDLLKGTYTLTETKAPTGYAKFNPFTITIGNDSATRIEIPVSQTQDTLIVTKIPGDYPTYDLPKLTLPTPLLVNKKVTAVVVPSLLTSLPQTGTCTQWNLVGLGLVLFSLMVGMITFRHQDN</sequence>
<protein>
    <submittedName>
        <fullName evidence="10">Uncharacterized protein</fullName>
    </submittedName>
</protein>
<feature type="transmembrane region" description="Helical" evidence="6">
    <location>
        <begin position="494"/>
        <end position="513"/>
    </location>
</feature>
<dbReference type="RefSeq" id="WP_054652176.1">
    <property type="nucleotide sequence ID" value="NZ_AZGC01000026.1"/>
</dbReference>
<dbReference type="PATRIC" id="fig|1423742.4.peg.1113"/>
<evidence type="ECO:0000259" key="8">
    <source>
        <dbReference type="Pfam" id="PF17802"/>
    </source>
</evidence>
<feature type="chain" id="PRO_5006411890" evidence="7">
    <location>
        <begin position="28"/>
        <end position="518"/>
    </location>
</feature>
<dbReference type="Gene3D" id="2.60.40.1280">
    <property type="match status" value="1"/>
</dbReference>
<dbReference type="Gene3D" id="2.60.40.740">
    <property type="match status" value="1"/>
</dbReference>
<organism evidence="10 11">
    <name type="scientific">Limosilactobacillus equigenerosi DSM 18793 = JCM 14505</name>
    <dbReference type="NCBI Taxonomy" id="1423742"/>
    <lineage>
        <taxon>Bacteria</taxon>
        <taxon>Bacillati</taxon>
        <taxon>Bacillota</taxon>
        <taxon>Bacilli</taxon>
        <taxon>Lactobacillales</taxon>
        <taxon>Lactobacillaceae</taxon>
        <taxon>Limosilactobacillus</taxon>
    </lineage>
</organism>
<evidence type="ECO:0000259" key="9">
    <source>
        <dbReference type="Pfam" id="PF17961"/>
    </source>
</evidence>
<keyword evidence="6" id="KW-0472">Membrane</keyword>
<accession>A0A0R1UP46</accession>
<dbReference type="SUPFAM" id="SSF49401">
    <property type="entry name" value="Bacterial adhesins"/>
    <property type="match status" value="2"/>
</dbReference>
<dbReference type="InterPro" id="IPR011252">
    <property type="entry name" value="Fibrogen-bd_dom1"/>
</dbReference>
<dbReference type="InterPro" id="IPR013783">
    <property type="entry name" value="Ig-like_fold"/>
</dbReference>
<evidence type="ECO:0000313" key="11">
    <source>
        <dbReference type="Proteomes" id="UP000051084"/>
    </source>
</evidence>
<dbReference type="InterPro" id="IPR008966">
    <property type="entry name" value="Adhesion_dom_sf"/>
</dbReference>
<dbReference type="Gene3D" id="2.60.40.10">
    <property type="entry name" value="Immunoglobulins"/>
    <property type="match status" value="1"/>
</dbReference>
<dbReference type="Pfam" id="PF17802">
    <property type="entry name" value="SpaA"/>
    <property type="match status" value="1"/>
</dbReference>
<evidence type="ECO:0000256" key="5">
    <source>
        <dbReference type="ARBA" id="ARBA00023088"/>
    </source>
</evidence>
<evidence type="ECO:0000256" key="7">
    <source>
        <dbReference type="SAM" id="SignalP"/>
    </source>
</evidence>
<keyword evidence="5" id="KW-0572">Peptidoglycan-anchor</keyword>
<dbReference type="Proteomes" id="UP000051084">
    <property type="component" value="Unassembled WGS sequence"/>
</dbReference>
<evidence type="ECO:0000256" key="3">
    <source>
        <dbReference type="ARBA" id="ARBA00022525"/>
    </source>
</evidence>
<dbReference type="OrthoDB" id="2216808at2"/>